<comment type="subcellular location">
    <subcellularLocation>
        <location evidence="1">Membrane</location>
        <topology evidence="1">Multi-pass membrane protein</topology>
    </subcellularLocation>
</comment>
<keyword evidence="2" id="KW-0813">Transport</keyword>
<evidence type="ECO:0000256" key="1">
    <source>
        <dbReference type="ARBA" id="ARBA00004141"/>
    </source>
</evidence>
<evidence type="ECO:0000256" key="2">
    <source>
        <dbReference type="ARBA" id="ARBA00022448"/>
    </source>
</evidence>
<keyword evidence="6 8" id="KW-0472">Membrane</keyword>
<name>A0A2G9U690_TELCI</name>
<dbReference type="Proteomes" id="UP000230423">
    <property type="component" value="Unassembled WGS sequence"/>
</dbReference>
<dbReference type="PANTHER" id="PTHR11003:SF66">
    <property type="entry name" value="POTASSIUM CHANNEL DOMAIN-CONTAINING PROTEIN"/>
    <property type="match status" value="1"/>
</dbReference>
<protein>
    <recommendedName>
        <fullName evidence="9">Potassium channel domain-containing protein</fullName>
    </recommendedName>
</protein>
<organism evidence="10 11">
    <name type="scientific">Teladorsagia circumcincta</name>
    <name type="common">Brown stomach worm</name>
    <name type="synonym">Ostertagia circumcincta</name>
    <dbReference type="NCBI Taxonomy" id="45464"/>
    <lineage>
        <taxon>Eukaryota</taxon>
        <taxon>Metazoa</taxon>
        <taxon>Ecdysozoa</taxon>
        <taxon>Nematoda</taxon>
        <taxon>Chromadorea</taxon>
        <taxon>Rhabditida</taxon>
        <taxon>Rhabditina</taxon>
        <taxon>Rhabditomorpha</taxon>
        <taxon>Strongyloidea</taxon>
        <taxon>Trichostrongylidae</taxon>
        <taxon>Teladorsagia</taxon>
    </lineage>
</organism>
<dbReference type="GO" id="GO:0015271">
    <property type="term" value="F:outward rectifier potassium channel activity"/>
    <property type="evidence" value="ECO:0007669"/>
    <property type="project" value="TreeGrafter"/>
</dbReference>
<evidence type="ECO:0000256" key="8">
    <source>
        <dbReference type="SAM" id="Phobius"/>
    </source>
</evidence>
<dbReference type="GO" id="GO:0030322">
    <property type="term" value="P:stabilization of membrane potential"/>
    <property type="evidence" value="ECO:0007669"/>
    <property type="project" value="TreeGrafter"/>
</dbReference>
<feature type="transmembrane region" description="Helical" evidence="8">
    <location>
        <begin position="74"/>
        <end position="95"/>
    </location>
</feature>
<keyword evidence="11" id="KW-1185">Reference proteome</keyword>
<evidence type="ECO:0000259" key="9">
    <source>
        <dbReference type="Pfam" id="PF07885"/>
    </source>
</evidence>
<dbReference type="OrthoDB" id="297496at2759"/>
<dbReference type="InterPro" id="IPR003280">
    <property type="entry name" value="2pore_dom_K_chnl"/>
</dbReference>
<evidence type="ECO:0000256" key="5">
    <source>
        <dbReference type="ARBA" id="ARBA00023065"/>
    </source>
</evidence>
<evidence type="ECO:0000256" key="7">
    <source>
        <dbReference type="ARBA" id="ARBA00023303"/>
    </source>
</evidence>
<keyword evidence="3 8" id="KW-0812">Transmembrane</keyword>
<feature type="domain" description="Potassium channel" evidence="9">
    <location>
        <begin position="97"/>
        <end position="119"/>
    </location>
</feature>
<feature type="non-terminal residue" evidence="10">
    <location>
        <position position="122"/>
    </location>
</feature>
<dbReference type="InterPro" id="IPR013099">
    <property type="entry name" value="K_chnl_dom"/>
</dbReference>
<accession>A0A2G9U690</accession>
<dbReference type="Gene3D" id="1.10.287.70">
    <property type="match status" value="2"/>
</dbReference>
<dbReference type="EMBL" id="KZ348727">
    <property type="protein sequence ID" value="PIO65791.1"/>
    <property type="molecule type" value="Genomic_DNA"/>
</dbReference>
<dbReference type="SUPFAM" id="SSF81324">
    <property type="entry name" value="Voltage-gated potassium channels"/>
    <property type="match status" value="2"/>
</dbReference>
<dbReference type="GO" id="GO:0005886">
    <property type="term" value="C:plasma membrane"/>
    <property type="evidence" value="ECO:0007669"/>
    <property type="project" value="TreeGrafter"/>
</dbReference>
<keyword evidence="7" id="KW-0407">Ion channel</keyword>
<dbReference type="Pfam" id="PF07885">
    <property type="entry name" value="Ion_trans_2"/>
    <property type="match status" value="1"/>
</dbReference>
<evidence type="ECO:0000313" key="10">
    <source>
        <dbReference type="EMBL" id="PIO65791.1"/>
    </source>
</evidence>
<dbReference type="GO" id="GO:0022841">
    <property type="term" value="F:potassium ion leak channel activity"/>
    <property type="evidence" value="ECO:0007669"/>
    <property type="project" value="TreeGrafter"/>
</dbReference>
<evidence type="ECO:0000256" key="3">
    <source>
        <dbReference type="ARBA" id="ARBA00022692"/>
    </source>
</evidence>
<keyword evidence="4 8" id="KW-1133">Transmembrane helix</keyword>
<sequence>MVLMDLKETIVLMQGIIAETTVDVINITLSYNGTTRDEKLTKLLKNYYKTMLMAEDRFRGSVWHKAENLDLHLMWYYSSATFYAMTLFTTIGYGIAFPDAFYFTFISLTTIGLGDVMPYNIQ</sequence>
<gene>
    <name evidence="10" type="ORF">TELCIR_12515</name>
</gene>
<proteinExistence type="predicted"/>
<evidence type="ECO:0000256" key="6">
    <source>
        <dbReference type="ARBA" id="ARBA00023136"/>
    </source>
</evidence>
<keyword evidence="5" id="KW-0406">Ion transport</keyword>
<dbReference type="PANTHER" id="PTHR11003">
    <property type="entry name" value="POTASSIUM CHANNEL, SUBFAMILY K"/>
    <property type="match status" value="1"/>
</dbReference>
<evidence type="ECO:0000256" key="4">
    <source>
        <dbReference type="ARBA" id="ARBA00022989"/>
    </source>
</evidence>
<evidence type="ECO:0000313" key="11">
    <source>
        <dbReference type="Proteomes" id="UP000230423"/>
    </source>
</evidence>
<reference evidence="10 11" key="1">
    <citation type="submission" date="2015-09" db="EMBL/GenBank/DDBJ databases">
        <title>Draft genome of the parasitic nematode Teladorsagia circumcincta isolate WARC Sus (inbred).</title>
        <authorList>
            <person name="Mitreva M."/>
        </authorList>
    </citation>
    <scope>NUCLEOTIDE SEQUENCE [LARGE SCALE GENOMIC DNA]</scope>
    <source>
        <strain evidence="10 11">S</strain>
    </source>
</reference>
<dbReference type="AlphaFoldDB" id="A0A2G9U690"/>